<keyword evidence="2" id="KW-0539">Nucleus</keyword>
<dbReference type="GO" id="GO:0005634">
    <property type="term" value="C:nucleus"/>
    <property type="evidence" value="ECO:0007669"/>
    <property type="project" value="UniProtKB-SubCell"/>
</dbReference>
<evidence type="ECO:0000313" key="5">
    <source>
        <dbReference type="EMBL" id="KAK7505325.1"/>
    </source>
</evidence>
<evidence type="ECO:0000313" key="6">
    <source>
        <dbReference type="Proteomes" id="UP001519460"/>
    </source>
</evidence>
<organism evidence="5 6">
    <name type="scientific">Batillaria attramentaria</name>
    <dbReference type="NCBI Taxonomy" id="370345"/>
    <lineage>
        <taxon>Eukaryota</taxon>
        <taxon>Metazoa</taxon>
        <taxon>Spiralia</taxon>
        <taxon>Lophotrochozoa</taxon>
        <taxon>Mollusca</taxon>
        <taxon>Gastropoda</taxon>
        <taxon>Caenogastropoda</taxon>
        <taxon>Sorbeoconcha</taxon>
        <taxon>Cerithioidea</taxon>
        <taxon>Batillariidae</taxon>
        <taxon>Batillaria</taxon>
    </lineage>
</organism>
<dbReference type="Pfam" id="PF10187">
    <property type="entry name" value="FAM192A_Fyv6_N"/>
    <property type="match status" value="1"/>
</dbReference>
<dbReference type="InterPro" id="IPR039845">
    <property type="entry name" value="FAM192A"/>
</dbReference>
<evidence type="ECO:0000256" key="3">
    <source>
        <dbReference type="SAM" id="MobiDB-lite"/>
    </source>
</evidence>
<dbReference type="EMBL" id="JACVVK020000011">
    <property type="protein sequence ID" value="KAK7505325.1"/>
    <property type="molecule type" value="Genomic_DNA"/>
</dbReference>
<accession>A0ABD0M0A8</accession>
<feature type="region of interest" description="Disordered" evidence="3">
    <location>
        <begin position="1"/>
        <end position="66"/>
    </location>
</feature>
<feature type="compositionally biased region" description="Polar residues" evidence="3">
    <location>
        <begin position="164"/>
        <end position="177"/>
    </location>
</feature>
<evidence type="ECO:0000259" key="4">
    <source>
        <dbReference type="Pfam" id="PF10187"/>
    </source>
</evidence>
<feature type="region of interest" description="Disordered" evidence="3">
    <location>
        <begin position="83"/>
        <end position="142"/>
    </location>
</feature>
<dbReference type="PANTHER" id="PTHR13495">
    <property type="entry name" value="NEFA-INTERACTING NUCLEAR PROTEIN NIP30"/>
    <property type="match status" value="1"/>
</dbReference>
<evidence type="ECO:0000256" key="1">
    <source>
        <dbReference type="ARBA" id="ARBA00004123"/>
    </source>
</evidence>
<evidence type="ECO:0000256" key="2">
    <source>
        <dbReference type="ARBA" id="ARBA00023242"/>
    </source>
</evidence>
<feature type="compositionally biased region" description="Basic and acidic residues" evidence="3">
    <location>
        <begin position="85"/>
        <end position="115"/>
    </location>
</feature>
<feature type="compositionally biased region" description="Low complexity" evidence="3">
    <location>
        <begin position="126"/>
        <end position="138"/>
    </location>
</feature>
<dbReference type="PANTHER" id="PTHR13495:SF0">
    <property type="entry name" value="PSME3-INTERACTING PROTEIN"/>
    <property type="match status" value="1"/>
</dbReference>
<reference evidence="5 6" key="1">
    <citation type="journal article" date="2023" name="Sci. Data">
        <title>Genome assembly of the Korean intertidal mud-creeper Batillaria attramentaria.</title>
        <authorList>
            <person name="Patra A.K."/>
            <person name="Ho P.T."/>
            <person name="Jun S."/>
            <person name="Lee S.J."/>
            <person name="Kim Y."/>
            <person name="Won Y.J."/>
        </authorList>
    </citation>
    <scope>NUCLEOTIDE SEQUENCE [LARGE SCALE GENOMIC DNA]</scope>
    <source>
        <strain evidence="5">Wonlab-2016</strain>
    </source>
</reference>
<feature type="domain" description="FAM192A/Fyv6 N-terminal" evidence="4">
    <location>
        <begin position="15"/>
        <end position="112"/>
    </location>
</feature>
<sequence length="243" mass="27199">MSFGSSKDTVPLKRFETQGEVDEKRKKRQEEWEKVRKPDDPLEAPEEETRSLWQQLQDNQEAKQQEIEEQYKLRNSVKGLEDDELKFLEHVSNRQVELEKEREKEEKAAVKRVTEKPQPAQEAKKPTPSTSSAASSGKKSQHSLLLGAIKRKSLKGLIKVVSADGSTNGDSRTSQSDPEPEDKLLKLIDPSLPVVQVAGVLPGIGLYGAETSDSDSSSAESDIEDYLKSQKTVVYAKVQVQDH</sequence>
<gene>
    <name evidence="5" type="ORF">BaRGS_00003487</name>
</gene>
<comment type="caution">
    <text evidence="5">The sequence shown here is derived from an EMBL/GenBank/DDBJ whole genome shotgun (WGS) entry which is preliminary data.</text>
</comment>
<feature type="region of interest" description="Disordered" evidence="3">
    <location>
        <begin position="161"/>
        <end position="184"/>
    </location>
</feature>
<comment type="subcellular location">
    <subcellularLocation>
        <location evidence="1">Nucleus</location>
    </subcellularLocation>
</comment>
<protein>
    <recommendedName>
        <fullName evidence="4">FAM192A/Fyv6 N-terminal domain-containing protein</fullName>
    </recommendedName>
</protein>
<name>A0ABD0M0A8_9CAEN</name>
<proteinExistence type="predicted"/>
<dbReference type="Proteomes" id="UP001519460">
    <property type="component" value="Unassembled WGS sequence"/>
</dbReference>
<keyword evidence="6" id="KW-1185">Reference proteome</keyword>
<feature type="compositionally biased region" description="Basic and acidic residues" evidence="3">
    <location>
        <begin position="10"/>
        <end position="40"/>
    </location>
</feature>
<dbReference type="InterPro" id="IPR019331">
    <property type="entry name" value="FAM192A/Fyv6_N"/>
</dbReference>
<dbReference type="AlphaFoldDB" id="A0ABD0M0A8"/>